<dbReference type="GeneID" id="113214824"/>
<name>A0A9C6XQH3_FRAOC</name>
<evidence type="ECO:0000313" key="2">
    <source>
        <dbReference type="Proteomes" id="UP000504606"/>
    </source>
</evidence>
<dbReference type="Proteomes" id="UP000504606">
    <property type="component" value="Unplaced"/>
</dbReference>
<gene>
    <name evidence="3" type="primary">LOC113214824</name>
</gene>
<organism evidence="2 3">
    <name type="scientific">Frankliniella occidentalis</name>
    <name type="common">Western flower thrips</name>
    <name type="synonym">Euthrips occidentalis</name>
    <dbReference type="NCBI Taxonomy" id="133901"/>
    <lineage>
        <taxon>Eukaryota</taxon>
        <taxon>Metazoa</taxon>
        <taxon>Ecdysozoa</taxon>
        <taxon>Arthropoda</taxon>
        <taxon>Hexapoda</taxon>
        <taxon>Insecta</taxon>
        <taxon>Pterygota</taxon>
        <taxon>Neoptera</taxon>
        <taxon>Paraneoptera</taxon>
        <taxon>Thysanoptera</taxon>
        <taxon>Terebrantia</taxon>
        <taxon>Thripoidea</taxon>
        <taxon>Thripidae</taxon>
        <taxon>Frankliniella</taxon>
    </lineage>
</organism>
<evidence type="ECO:0000313" key="3">
    <source>
        <dbReference type="RefSeq" id="XP_052127484.1"/>
    </source>
</evidence>
<keyword evidence="2" id="KW-1185">Reference proteome</keyword>
<sequence length="265" mass="29424">MSGPKPGGGRGGRSAIINTCTFLFAEGRFTLEALLELNEATVSTVTEYPGEQVILLKRIRNHKANADAIVRPGADEVAQQCSRTPVTPPPPSHQPVRGQKRTPDEPLPTTSAASKKLRKFSDQKVIEDLDLRAVLESDPSSQSILKYYELAQKQHDEAEDNIEEHKKPRLSNFQRDLIVGAIIEHLVKHTTAVDHHLYPNVCEKIVSLFPSEVPETYYIAPREGPKGDAQLAPMGKLPVKLRNYKNQLKNLQRGSRTPEARPSTS</sequence>
<evidence type="ECO:0000256" key="1">
    <source>
        <dbReference type="SAM" id="MobiDB-lite"/>
    </source>
</evidence>
<reference evidence="3" key="1">
    <citation type="submission" date="2025-08" db="UniProtKB">
        <authorList>
            <consortium name="RefSeq"/>
        </authorList>
    </citation>
    <scope>IDENTIFICATION</scope>
    <source>
        <tissue evidence="3">Whole organism</tissue>
    </source>
</reference>
<dbReference type="RefSeq" id="XP_052127484.1">
    <property type="nucleotide sequence ID" value="XM_052271524.1"/>
</dbReference>
<dbReference type="KEGG" id="foc:113214824"/>
<dbReference type="AlphaFoldDB" id="A0A9C6XQH3"/>
<accession>A0A9C6XQH3</accession>
<feature type="region of interest" description="Disordered" evidence="1">
    <location>
        <begin position="71"/>
        <end position="114"/>
    </location>
</feature>
<proteinExistence type="predicted"/>
<protein>
    <submittedName>
        <fullName evidence="3">Uncharacterized protein LOC113214824</fullName>
    </submittedName>
</protein>